<dbReference type="PANTHER" id="PTHR43547">
    <property type="entry name" value="TWO-COMPONENT HISTIDINE KINASE"/>
    <property type="match status" value="1"/>
</dbReference>
<dbReference type="Gene3D" id="3.30.565.10">
    <property type="entry name" value="Histidine kinase-like ATPase, C-terminal domain"/>
    <property type="match status" value="1"/>
</dbReference>
<gene>
    <name evidence="7" type="ORF">IC230_33230</name>
</gene>
<proteinExistence type="predicted"/>
<name>A0A927B9M9_9BACT</name>
<keyword evidence="8" id="KW-1185">Reference proteome</keyword>
<dbReference type="InterPro" id="IPR011006">
    <property type="entry name" value="CheY-like_superfamily"/>
</dbReference>
<feature type="modified residue" description="4-aspartylphosphate" evidence="4">
    <location>
        <position position="153"/>
    </location>
</feature>
<comment type="caution">
    <text evidence="7">The sequence shown here is derived from an EMBL/GenBank/DDBJ whole genome shotgun (WGS) entry which is preliminary data.</text>
</comment>
<organism evidence="7 8">
    <name type="scientific">Spirosoma validum</name>
    <dbReference type="NCBI Taxonomy" id="2771355"/>
    <lineage>
        <taxon>Bacteria</taxon>
        <taxon>Pseudomonadati</taxon>
        <taxon>Bacteroidota</taxon>
        <taxon>Cytophagia</taxon>
        <taxon>Cytophagales</taxon>
        <taxon>Cytophagaceae</taxon>
        <taxon>Spirosoma</taxon>
    </lineage>
</organism>
<dbReference type="Proteomes" id="UP000653797">
    <property type="component" value="Unassembled WGS sequence"/>
</dbReference>
<evidence type="ECO:0000256" key="3">
    <source>
        <dbReference type="ARBA" id="ARBA00022553"/>
    </source>
</evidence>
<dbReference type="PROSITE" id="PS50110">
    <property type="entry name" value="RESPONSE_REGULATORY"/>
    <property type="match status" value="1"/>
</dbReference>
<dbReference type="InterPro" id="IPR005467">
    <property type="entry name" value="His_kinase_dom"/>
</dbReference>
<dbReference type="SMART" id="SM00448">
    <property type="entry name" value="REC"/>
    <property type="match status" value="1"/>
</dbReference>
<evidence type="ECO:0000259" key="5">
    <source>
        <dbReference type="PROSITE" id="PS50109"/>
    </source>
</evidence>
<keyword evidence="3 4" id="KW-0597">Phosphoprotein</keyword>
<evidence type="ECO:0000256" key="1">
    <source>
        <dbReference type="ARBA" id="ARBA00000085"/>
    </source>
</evidence>
<dbReference type="EMBL" id="JACXAA010000031">
    <property type="protein sequence ID" value="MBD2757773.1"/>
    <property type="molecule type" value="Genomic_DNA"/>
</dbReference>
<dbReference type="CDD" id="cd17580">
    <property type="entry name" value="REC_2_DhkD-like"/>
    <property type="match status" value="1"/>
</dbReference>
<dbReference type="InterPro" id="IPR003594">
    <property type="entry name" value="HATPase_dom"/>
</dbReference>
<evidence type="ECO:0000256" key="4">
    <source>
        <dbReference type="PROSITE-ProRule" id="PRU00169"/>
    </source>
</evidence>
<dbReference type="GO" id="GO:0000155">
    <property type="term" value="F:phosphorelay sensor kinase activity"/>
    <property type="evidence" value="ECO:0007669"/>
    <property type="project" value="TreeGrafter"/>
</dbReference>
<dbReference type="Gene3D" id="3.40.50.2300">
    <property type="match status" value="1"/>
</dbReference>
<dbReference type="PRINTS" id="PR00344">
    <property type="entry name" value="BCTRLSENSOR"/>
</dbReference>
<evidence type="ECO:0000313" key="7">
    <source>
        <dbReference type="EMBL" id="MBD2757773.1"/>
    </source>
</evidence>
<dbReference type="SMART" id="SM00387">
    <property type="entry name" value="HATPase_c"/>
    <property type="match status" value="1"/>
</dbReference>
<dbReference type="SUPFAM" id="SSF52172">
    <property type="entry name" value="CheY-like"/>
    <property type="match status" value="1"/>
</dbReference>
<reference evidence="7" key="1">
    <citation type="submission" date="2020-09" db="EMBL/GenBank/DDBJ databases">
        <authorList>
            <person name="Kim M.K."/>
        </authorList>
    </citation>
    <scope>NUCLEOTIDE SEQUENCE</scope>
    <source>
        <strain evidence="7">BT704</strain>
    </source>
</reference>
<evidence type="ECO:0000256" key="2">
    <source>
        <dbReference type="ARBA" id="ARBA00012438"/>
    </source>
</evidence>
<dbReference type="Pfam" id="PF00072">
    <property type="entry name" value="Response_reg"/>
    <property type="match status" value="1"/>
</dbReference>
<dbReference type="Pfam" id="PF02518">
    <property type="entry name" value="HATPase_c"/>
    <property type="match status" value="1"/>
</dbReference>
<sequence>MRAQNGEAVLAIADNGVGLEPDQLQTVFDLFVQGDNSLARSQGGLGVGLTLAKRLIELHGGRIEAQSPGLGKGSTFIVCLPLLEAVEGITTALTSPDTPTQVHRFLVIDDNADAALTLSMLLTLKGYEVHSRPSGQEGIQAAAVLEPTVILCDIGMPELDGYQTARLIRQQTWGQTLVFVAITGYGQVDDKQRAQEAGFDAHLVKPIDLDELVRLLTRYRATSKET</sequence>
<feature type="domain" description="Response regulatory" evidence="6">
    <location>
        <begin position="104"/>
        <end position="220"/>
    </location>
</feature>
<feature type="domain" description="Histidine kinase" evidence="5">
    <location>
        <begin position="1"/>
        <end position="84"/>
    </location>
</feature>
<evidence type="ECO:0000313" key="8">
    <source>
        <dbReference type="Proteomes" id="UP000653797"/>
    </source>
</evidence>
<dbReference type="InterPro" id="IPR001789">
    <property type="entry name" value="Sig_transdc_resp-reg_receiver"/>
</dbReference>
<evidence type="ECO:0000259" key="6">
    <source>
        <dbReference type="PROSITE" id="PS50110"/>
    </source>
</evidence>
<dbReference type="AlphaFoldDB" id="A0A927B9M9"/>
<accession>A0A927B9M9</accession>
<dbReference type="SUPFAM" id="SSF55874">
    <property type="entry name" value="ATPase domain of HSP90 chaperone/DNA topoisomerase II/histidine kinase"/>
    <property type="match status" value="1"/>
</dbReference>
<dbReference type="EC" id="2.7.13.3" evidence="2"/>
<protein>
    <recommendedName>
        <fullName evidence="2">histidine kinase</fullName>
        <ecNumber evidence="2">2.7.13.3</ecNumber>
    </recommendedName>
</protein>
<dbReference type="InterPro" id="IPR004358">
    <property type="entry name" value="Sig_transdc_His_kin-like_C"/>
</dbReference>
<dbReference type="RefSeq" id="WP_191043395.1">
    <property type="nucleotide sequence ID" value="NZ_JACXAA010000031.1"/>
</dbReference>
<dbReference type="PANTHER" id="PTHR43547:SF2">
    <property type="entry name" value="HYBRID SIGNAL TRANSDUCTION HISTIDINE KINASE C"/>
    <property type="match status" value="1"/>
</dbReference>
<dbReference type="InterPro" id="IPR036890">
    <property type="entry name" value="HATPase_C_sf"/>
</dbReference>
<dbReference type="PROSITE" id="PS50109">
    <property type="entry name" value="HIS_KIN"/>
    <property type="match status" value="1"/>
</dbReference>
<comment type="catalytic activity">
    <reaction evidence="1">
        <text>ATP + protein L-histidine = ADP + protein N-phospho-L-histidine.</text>
        <dbReference type="EC" id="2.7.13.3"/>
    </reaction>
</comment>